<dbReference type="Gene3D" id="3.50.50.60">
    <property type="entry name" value="FAD/NAD(P)-binding domain"/>
    <property type="match status" value="1"/>
</dbReference>
<evidence type="ECO:0000313" key="2">
    <source>
        <dbReference type="EMBL" id="MDT0426567.1"/>
    </source>
</evidence>
<keyword evidence="3" id="KW-1185">Reference proteome</keyword>
<dbReference type="EMBL" id="JAVREX010000001">
    <property type="protein sequence ID" value="MDT0426567.1"/>
    <property type="molecule type" value="Genomic_DNA"/>
</dbReference>
<comment type="caution">
    <text evidence="2">The sequence shown here is derived from an EMBL/GenBank/DDBJ whole genome shotgun (WGS) entry which is preliminary data.</text>
</comment>
<dbReference type="SUPFAM" id="SSF55424">
    <property type="entry name" value="FAD/NAD-linked reductases, dimerisation (C-terminal) domain"/>
    <property type="match status" value="1"/>
</dbReference>
<organism evidence="2 3">
    <name type="scientific">Streptomyces salyersiae</name>
    <dbReference type="NCBI Taxonomy" id="3075530"/>
    <lineage>
        <taxon>Bacteria</taxon>
        <taxon>Bacillati</taxon>
        <taxon>Actinomycetota</taxon>
        <taxon>Actinomycetes</taxon>
        <taxon>Kitasatosporales</taxon>
        <taxon>Streptomycetaceae</taxon>
        <taxon>Streptomyces</taxon>
    </lineage>
</organism>
<reference evidence="3" key="1">
    <citation type="submission" date="2023-07" db="EMBL/GenBank/DDBJ databases">
        <title>30 novel species of actinomycetes from the DSMZ collection.</title>
        <authorList>
            <person name="Nouioui I."/>
        </authorList>
    </citation>
    <scope>NUCLEOTIDE SEQUENCE [LARGE SCALE GENOMIC DNA]</scope>
    <source>
        <strain evidence="3">DSM 41770</strain>
    </source>
</reference>
<dbReference type="Proteomes" id="UP001183777">
    <property type="component" value="Unassembled WGS sequence"/>
</dbReference>
<dbReference type="InterPro" id="IPR036188">
    <property type="entry name" value="FAD/NAD-bd_sf"/>
</dbReference>
<evidence type="ECO:0000259" key="1">
    <source>
        <dbReference type="Pfam" id="PF14759"/>
    </source>
</evidence>
<proteinExistence type="predicted"/>
<sequence>MASWPDLVTGDRLRIEHRTNASEQGLAVARNILAGPGEASAFTSVPYVWSDQYDMKIQIYGRTRGADAVRIVDGDLASREFTALFGRDGRVTAAVGVNMARSLRALRPLVADRTDWATVPVAA</sequence>
<dbReference type="InterPro" id="IPR016156">
    <property type="entry name" value="FAD/NAD-linked_Rdtase_dimer_sf"/>
</dbReference>
<name>A0ABU2RCI3_9ACTN</name>
<dbReference type="InterPro" id="IPR028202">
    <property type="entry name" value="Reductase_C"/>
</dbReference>
<dbReference type="Pfam" id="PF14759">
    <property type="entry name" value="Reductase_C"/>
    <property type="match status" value="1"/>
</dbReference>
<protein>
    <submittedName>
        <fullName evidence="2">Oxidoreductase C-terminal domain-containing protein</fullName>
    </submittedName>
</protein>
<feature type="domain" description="Reductase C-terminal" evidence="1">
    <location>
        <begin position="47"/>
        <end position="115"/>
    </location>
</feature>
<accession>A0ABU2RCI3</accession>
<evidence type="ECO:0000313" key="3">
    <source>
        <dbReference type="Proteomes" id="UP001183777"/>
    </source>
</evidence>
<dbReference type="Gene3D" id="3.30.390.30">
    <property type="match status" value="1"/>
</dbReference>
<gene>
    <name evidence="2" type="ORF">RM649_02745</name>
</gene>
<dbReference type="RefSeq" id="WP_311654706.1">
    <property type="nucleotide sequence ID" value="NZ_JAVREX010000001.1"/>
</dbReference>